<keyword evidence="2" id="KW-1185">Reference proteome</keyword>
<accession>A0A0D1Z5Z5</accession>
<name>A0A0D1Z5Z5_EXOME</name>
<dbReference type="EMBL" id="KN847525">
    <property type="protein sequence ID" value="KIV89314.1"/>
    <property type="molecule type" value="Genomic_DNA"/>
</dbReference>
<protein>
    <submittedName>
        <fullName evidence="1">Uncharacterized protein</fullName>
    </submittedName>
</protein>
<gene>
    <name evidence="1" type="ORF">PV10_08891</name>
</gene>
<dbReference type="GeneID" id="27326736"/>
<dbReference type="VEuPathDB" id="FungiDB:PV10_08891"/>
<evidence type="ECO:0000313" key="1">
    <source>
        <dbReference type="EMBL" id="KIV89314.1"/>
    </source>
</evidence>
<sequence>ACRGERQPAGSFEPARARYLHRVIVLRDFQVFKTACGTITQMTSDVIEDAKVIEVCSYRAHFSIYPFDIPETVILPGGEGRFKPTRVCDHQESGRRKITIVPCADSSKRIQRITM</sequence>
<feature type="non-terminal residue" evidence="1">
    <location>
        <position position="1"/>
    </location>
</feature>
<evidence type="ECO:0000313" key="2">
    <source>
        <dbReference type="Proteomes" id="UP000054302"/>
    </source>
</evidence>
<proteinExistence type="predicted"/>
<dbReference type="Proteomes" id="UP000054302">
    <property type="component" value="Unassembled WGS sequence"/>
</dbReference>
<reference evidence="1 2" key="1">
    <citation type="submission" date="2015-01" db="EMBL/GenBank/DDBJ databases">
        <title>The Genome Sequence of Exophiala mesophila CBS40295.</title>
        <authorList>
            <consortium name="The Broad Institute Genomics Platform"/>
            <person name="Cuomo C."/>
            <person name="de Hoog S."/>
            <person name="Gorbushina A."/>
            <person name="Stielow B."/>
            <person name="Teixiera M."/>
            <person name="Abouelleil A."/>
            <person name="Chapman S.B."/>
            <person name="Priest M."/>
            <person name="Young S.K."/>
            <person name="Wortman J."/>
            <person name="Nusbaum C."/>
            <person name="Birren B."/>
        </authorList>
    </citation>
    <scope>NUCLEOTIDE SEQUENCE [LARGE SCALE GENOMIC DNA]</scope>
    <source>
        <strain evidence="1 2">CBS 40295</strain>
    </source>
</reference>
<dbReference type="AlphaFoldDB" id="A0A0D1Z5Z5"/>
<dbReference type="HOGENOM" id="CLU_2114661_0_0_1"/>
<dbReference type="RefSeq" id="XP_016220888.1">
    <property type="nucleotide sequence ID" value="XM_016373977.1"/>
</dbReference>
<organism evidence="1 2">
    <name type="scientific">Exophiala mesophila</name>
    <name type="common">Black yeast-like fungus</name>
    <dbReference type="NCBI Taxonomy" id="212818"/>
    <lineage>
        <taxon>Eukaryota</taxon>
        <taxon>Fungi</taxon>
        <taxon>Dikarya</taxon>
        <taxon>Ascomycota</taxon>
        <taxon>Pezizomycotina</taxon>
        <taxon>Eurotiomycetes</taxon>
        <taxon>Chaetothyriomycetidae</taxon>
        <taxon>Chaetothyriales</taxon>
        <taxon>Herpotrichiellaceae</taxon>
        <taxon>Exophiala</taxon>
    </lineage>
</organism>